<accession>A0A6A6IY86</accession>
<dbReference type="GeneID" id="54586085"/>
<sequence>MAPIPNNPRSSDSNVDLEHAATMKELGELMLAEREYESPQELAASMLVFPGRRSQPVSIASSRTSRSNSRVSQRSEEKIVVFKDENDGRPVQRANQAPIGPSVSSSRSTMEKKLEALHAHSQSNSDSSAYRMRPANVVAQHVSKAHPHLQAATTSPDAQSLVEHLHSIAEERAQLLRRLTTLNEAENEILARLAHSIPPSASGHSRTLSNENAVLPASAPRTVPAERPVLPAPSEKLPPLQPSKTARTQPRLPRPVSAPPKSTPSGSQHRTPSTSKRIPLGDKTDASLAPFDSAPAYTMEQHIASPGRKSPDRAPAPGEASYHPTEEATPARPGRPVQVPTKFGDDEEEEEEALEAHGQKRGRPGTPARVSRSYDVPPTVARKRWAF</sequence>
<gene>
    <name evidence="2" type="ORF">BU26DRAFT_559932</name>
</gene>
<feature type="compositionally biased region" description="Pro residues" evidence="1">
    <location>
        <begin position="252"/>
        <end position="262"/>
    </location>
</feature>
<proteinExistence type="predicted"/>
<dbReference type="EMBL" id="ML987190">
    <property type="protein sequence ID" value="KAF2255326.1"/>
    <property type="molecule type" value="Genomic_DNA"/>
</dbReference>
<protein>
    <submittedName>
        <fullName evidence="2">Uncharacterized protein</fullName>
    </submittedName>
</protein>
<reference evidence="2" key="1">
    <citation type="journal article" date="2020" name="Stud. Mycol.">
        <title>101 Dothideomycetes genomes: a test case for predicting lifestyles and emergence of pathogens.</title>
        <authorList>
            <person name="Haridas S."/>
            <person name="Albert R."/>
            <person name="Binder M."/>
            <person name="Bloem J."/>
            <person name="Labutti K."/>
            <person name="Salamov A."/>
            <person name="Andreopoulos B."/>
            <person name="Baker S."/>
            <person name="Barry K."/>
            <person name="Bills G."/>
            <person name="Bluhm B."/>
            <person name="Cannon C."/>
            <person name="Castanera R."/>
            <person name="Culley D."/>
            <person name="Daum C."/>
            <person name="Ezra D."/>
            <person name="Gonzalez J."/>
            <person name="Henrissat B."/>
            <person name="Kuo A."/>
            <person name="Liang C."/>
            <person name="Lipzen A."/>
            <person name="Lutzoni F."/>
            <person name="Magnuson J."/>
            <person name="Mondo S."/>
            <person name="Nolan M."/>
            <person name="Ohm R."/>
            <person name="Pangilinan J."/>
            <person name="Park H.-J."/>
            <person name="Ramirez L."/>
            <person name="Alfaro M."/>
            <person name="Sun H."/>
            <person name="Tritt A."/>
            <person name="Yoshinaga Y."/>
            <person name="Zwiers L.-H."/>
            <person name="Turgeon B."/>
            <person name="Goodwin S."/>
            <person name="Spatafora J."/>
            <person name="Crous P."/>
            <person name="Grigoriev I."/>
        </authorList>
    </citation>
    <scope>NUCLEOTIDE SEQUENCE</scope>
    <source>
        <strain evidence="2">CBS 122368</strain>
    </source>
</reference>
<feature type="compositionally biased region" description="Basic and acidic residues" evidence="1">
    <location>
        <begin position="73"/>
        <end position="90"/>
    </location>
</feature>
<feature type="region of interest" description="Disordered" evidence="1">
    <location>
        <begin position="52"/>
        <end position="111"/>
    </location>
</feature>
<dbReference type="Proteomes" id="UP000800094">
    <property type="component" value="Unassembled WGS sequence"/>
</dbReference>
<evidence type="ECO:0000256" key="1">
    <source>
        <dbReference type="SAM" id="MobiDB-lite"/>
    </source>
</evidence>
<name>A0A6A6IY86_9PLEO</name>
<dbReference type="OrthoDB" id="3801412at2759"/>
<feature type="compositionally biased region" description="Polar residues" evidence="1">
    <location>
        <begin position="263"/>
        <end position="276"/>
    </location>
</feature>
<feature type="region of interest" description="Disordered" evidence="1">
    <location>
        <begin position="216"/>
        <end position="387"/>
    </location>
</feature>
<feature type="compositionally biased region" description="Low complexity" evidence="1">
    <location>
        <begin position="58"/>
        <end position="72"/>
    </location>
</feature>
<evidence type="ECO:0000313" key="2">
    <source>
        <dbReference type="EMBL" id="KAF2255326.1"/>
    </source>
</evidence>
<dbReference type="RefSeq" id="XP_033690330.1">
    <property type="nucleotide sequence ID" value="XM_033832755.1"/>
</dbReference>
<evidence type="ECO:0000313" key="3">
    <source>
        <dbReference type="Proteomes" id="UP000800094"/>
    </source>
</evidence>
<keyword evidence="3" id="KW-1185">Reference proteome</keyword>
<dbReference type="AlphaFoldDB" id="A0A6A6IY86"/>
<organism evidence="2 3">
    <name type="scientific">Trematosphaeria pertusa</name>
    <dbReference type="NCBI Taxonomy" id="390896"/>
    <lineage>
        <taxon>Eukaryota</taxon>
        <taxon>Fungi</taxon>
        <taxon>Dikarya</taxon>
        <taxon>Ascomycota</taxon>
        <taxon>Pezizomycotina</taxon>
        <taxon>Dothideomycetes</taxon>
        <taxon>Pleosporomycetidae</taxon>
        <taxon>Pleosporales</taxon>
        <taxon>Massarineae</taxon>
        <taxon>Trematosphaeriaceae</taxon>
        <taxon>Trematosphaeria</taxon>
    </lineage>
</organism>